<gene>
    <name evidence="2" type="ORF">SAMN05192542_1348</name>
</gene>
<evidence type="ECO:0000313" key="3">
    <source>
        <dbReference type="Proteomes" id="UP000199120"/>
    </source>
</evidence>
<keyword evidence="3" id="KW-1185">Reference proteome</keyword>
<feature type="signal peptide" evidence="1">
    <location>
        <begin position="1"/>
        <end position="18"/>
    </location>
</feature>
<accession>A0A1H7W826</accession>
<protein>
    <recommendedName>
        <fullName evidence="4">Lipoprotein</fullName>
    </recommendedName>
</protein>
<evidence type="ECO:0000313" key="2">
    <source>
        <dbReference type="EMBL" id="SEM17732.1"/>
    </source>
</evidence>
<organism evidence="2 3">
    <name type="scientific">Paraburkholderia caballeronis</name>
    <dbReference type="NCBI Taxonomy" id="416943"/>
    <lineage>
        <taxon>Bacteria</taxon>
        <taxon>Pseudomonadati</taxon>
        <taxon>Pseudomonadota</taxon>
        <taxon>Betaproteobacteria</taxon>
        <taxon>Burkholderiales</taxon>
        <taxon>Burkholderiaceae</taxon>
        <taxon>Paraburkholderia</taxon>
    </lineage>
</organism>
<name>A0A1H7W826_9BURK</name>
<dbReference type="OrthoDB" id="9132659at2"/>
<proteinExistence type="predicted"/>
<keyword evidence="1" id="KW-0732">Signal</keyword>
<evidence type="ECO:0000256" key="1">
    <source>
        <dbReference type="SAM" id="SignalP"/>
    </source>
</evidence>
<reference evidence="3" key="1">
    <citation type="submission" date="2016-10" db="EMBL/GenBank/DDBJ databases">
        <authorList>
            <person name="Varghese N."/>
            <person name="Submissions S."/>
        </authorList>
    </citation>
    <scope>NUCLEOTIDE SEQUENCE [LARGE SCALE GENOMIC DNA]</scope>
    <source>
        <strain evidence="3">LMG 26416</strain>
    </source>
</reference>
<feature type="chain" id="PRO_5030029400" description="Lipoprotein" evidence="1">
    <location>
        <begin position="19"/>
        <end position="132"/>
    </location>
</feature>
<dbReference type="RefSeq" id="WP_090730147.1">
    <property type="nucleotide sequence ID" value="NZ_FNSR01000003.1"/>
</dbReference>
<dbReference type="AlphaFoldDB" id="A0A1H7W826"/>
<dbReference type="EMBL" id="FOAJ01000034">
    <property type="protein sequence ID" value="SEM17732.1"/>
    <property type="molecule type" value="Genomic_DNA"/>
</dbReference>
<evidence type="ECO:0008006" key="4">
    <source>
        <dbReference type="Google" id="ProtNLM"/>
    </source>
</evidence>
<dbReference type="Proteomes" id="UP000199120">
    <property type="component" value="Unassembled WGS sequence"/>
</dbReference>
<sequence>MKRLLCVLALAAQLAACSQPTPDSLVGAWAGQDDGRPYPFLKIEKRHGHYVLYTNVDGRWRRESDYVEIASRADLERLVHHPVTCDVTGLKTSVVIVFDVRPGRPDAGFSTRSGYFASTWFGAVELVRLAPA</sequence>